<dbReference type="PANTHER" id="PTHR30503:SF3">
    <property type="entry name" value="INNER MEMBRANE PROTEIN YEDI"/>
    <property type="match status" value="1"/>
</dbReference>
<feature type="transmembrane region" description="Helical" evidence="1">
    <location>
        <begin position="76"/>
        <end position="105"/>
    </location>
</feature>
<keyword evidence="1" id="KW-0472">Membrane</keyword>
<name>A0ABQ4RY08_9HYPH</name>
<reference evidence="2" key="2">
    <citation type="submission" date="2021-08" db="EMBL/GenBank/DDBJ databases">
        <authorList>
            <person name="Tani A."/>
            <person name="Ola A."/>
            <person name="Ogura Y."/>
            <person name="Katsura K."/>
            <person name="Hayashi T."/>
        </authorList>
    </citation>
    <scope>NUCLEOTIDE SEQUENCE</scope>
    <source>
        <strain evidence="2">DSM 19015</strain>
    </source>
</reference>
<dbReference type="RefSeq" id="WP_238244024.1">
    <property type="nucleotide sequence ID" value="NZ_BPQP01000030.1"/>
</dbReference>
<gene>
    <name evidence="2" type="primary">yedI</name>
    <name evidence="2" type="ORF">OCOJLMKI_2069</name>
</gene>
<keyword evidence="1" id="KW-1133">Transmembrane helix</keyword>
<feature type="transmembrane region" description="Helical" evidence="1">
    <location>
        <begin position="171"/>
        <end position="197"/>
    </location>
</feature>
<organism evidence="2 3">
    <name type="scientific">Methylobacterium iners</name>
    <dbReference type="NCBI Taxonomy" id="418707"/>
    <lineage>
        <taxon>Bacteria</taxon>
        <taxon>Pseudomonadati</taxon>
        <taxon>Pseudomonadota</taxon>
        <taxon>Alphaproteobacteria</taxon>
        <taxon>Hyphomicrobiales</taxon>
        <taxon>Methylobacteriaceae</taxon>
        <taxon>Methylobacterium</taxon>
    </lineage>
</organism>
<accession>A0ABQ4RY08</accession>
<dbReference type="EMBL" id="BPQP01000030">
    <property type="protein sequence ID" value="GJD94862.1"/>
    <property type="molecule type" value="Genomic_DNA"/>
</dbReference>
<evidence type="ECO:0000313" key="2">
    <source>
        <dbReference type="EMBL" id="GJD94862.1"/>
    </source>
</evidence>
<dbReference type="InterPro" id="IPR008526">
    <property type="entry name" value="YedI"/>
</dbReference>
<feature type="transmembrane region" description="Helical" evidence="1">
    <location>
        <begin position="251"/>
        <end position="273"/>
    </location>
</feature>
<evidence type="ECO:0000313" key="3">
    <source>
        <dbReference type="Proteomes" id="UP001055125"/>
    </source>
</evidence>
<protein>
    <submittedName>
        <fullName evidence="2">Inner membrane protein YedI</fullName>
    </submittedName>
</protein>
<dbReference type="PIRSF" id="PIRSF016660">
    <property type="entry name" value="YedI"/>
    <property type="match status" value="1"/>
</dbReference>
<feature type="transmembrane region" description="Helical" evidence="1">
    <location>
        <begin position="308"/>
        <end position="334"/>
    </location>
</feature>
<sequence>MSIGLIAILDDVAALAKLAAASLDDVAAQSAKAGTKALGIVIDDTAVTPRYVVGFAASRELPIIGRIAMGSLKNKFLFLLPGALALSYFAPAVITPLLMLGGIYLCYEGAEKVLHALAPHQAEAHEQSVGASKDELQAQEDARIRGAIQTDFILSAEVMALTLASLNASSVAMQATILAVVALGVTLIVYGFVALIVKADDAGVALATNARPASSLLGMREPGPGAASGADRAIRSVTRGIGRGLVAGMPYFLKVLAVVGTAAMLWVGGGIILHGLEEFAIKAPGHLVHDAAAWAAAALPSAASVVEWMVTAALSGVLGLILGGLTIPVAQFVIAPISARIMGLFRPKAQAAKAA</sequence>
<dbReference type="Pfam" id="PF05661">
    <property type="entry name" value="DUF808"/>
    <property type="match status" value="1"/>
</dbReference>
<comment type="caution">
    <text evidence="2">The sequence shown here is derived from an EMBL/GenBank/DDBJ whole genome shotgun (WGS) entry which is preliminary data.</text>
</comment>
<keyword evidence="1" id="KW-0812">Transmembrane</keyword>
<keyword evidence="3" id="KW-1185">Reference proteome</keyword>
<proteinExistence type="predicted"/>
<dbReference type="Proteomes" id="UP001055125">
    <property type="component" value="Unassembled WGS sequence"/>
</dbReference>
<evidence type="ECO:0000256" key="1">
    <source>
        <dbReference type="SAM" id="Phobius"/>
    </source>
</evidence>
<reference evidence="2" key="1">
    <citation type="journal article" date="2021" name="Front. Microbiol.">
        <title>Comprehensive Comparative Genomics and Phenotyping of Methylobacterium Species.</title>
        <authorList>
            <person name="Alessa O."/>
            <person name="Ogura Y."/>
            <person name="Fujitani Y."/>
            <person name="Takami H."/>
            <person name="Hayashi T."/>
            <person name="Sahin N."/>
            <person name="Tani A."/>
        </authorList>
    </citation>
    <scope>NUCLEOTIDE SEQUENCE</scope>
    <source>
        <strain evidence="2">DSM 19015</strain>
    </source>
</reference>
<dbReference type="PANTHER" id="PTHR30503">
    <property type="entry name" value="INNER MEMBRANE PROTEIN YEDI"/>
    <property type="match status" value="1"/>
</dbReference>